<proteinExistence type="predicted"/>
<dbReference type="AlphaFoldDB" id="A0AAD7JAQ7"/>
<evidence type="ECO:0000313" key="2">
    <source>
        <dbReference type="Proteomes" id="UP001215280"/>
    </source>
</evidence>
<dbReference type="EMBL" id="JARJLG010000047">
    <property type="protein sequence ID" value="KAJ7760872.1"/>
    <property type="molecule type" value="Genomic_DNA"/>
</dbReference>
<organism evidence="1 2">
    <name type="scientific">Mycena maculata</name>
    <dbReference type="NCBI Taxonomy" id="230809"/>
    <lineage>
        <taxon>Eukaryota</taxon>
        <taxon>Fungi</taxon>
        <taxon>Dikarya</taxon>
        <taxon>Basidiomycota</taxon>
        <taxon>Agaricomycotina</taxon>
        <taxon>Agaricomycetes</taxon>
        <taxon>Agaricomycetidae</taxon>
        <taxon>Agaricales</taxon>
        <taxon>Marasmiineae</taxon>
        <taxon>Mycenaceae</taxon>
        <taxon>Mycena</taxon>
    </lineage>
</organism>
<evidence type="ECO:0000313" key="1">
    <source>
        <dbReference type="EMBL" id="KAJ7760872.1"/>
    </source>
</evidence>
<sequence length="104" mass="11287">MFRAFLHLCQEGISSSSNSIGVEGVSVENSNTSPVADLVQGDPWQQQEPERSKAEGLGCKIGLNIQDLTSKYCVLYLHPNVLVPVVFGVALHLRVVKVHNTEVG</sequence>
<protein>
    <submittedName>
        <fullName evidence="1">Uncharacterized protein</fullName>
    </submittedName>
</protein>
<comment type="caution">
    <text evidence="1">The sequence shown here is derived from an EMBL/GenBank/DDBJ whole genome shotgun (WGS) entry which is preliminary data.</text>
</comment>
<accession>A0AAD7JAQ7</accession>
<reference evidence="1" key="1">
    <citation type="submission" date="2023-03" db="EMBL/GenBank/DDBJ databases">
        <title>Massive genome expansion in bonnet fungi (Mycena s.s.) driven by repeated elements and novel gene families across ecological guilds.</title>
        <authorList>
            <consortium name="Lawrence Berkeley National Laboratory"/>
            <person name="Harder C.B."/>
            <person name="Miyauchi S."/>
            <person name="Viragh M."/>
            <person name="Kuo A."/>
            <person name="Thoen E."/>
            <person name="Andreopoulos B."/>
            <person name="Lu D."/>
            <person name="Skrede I."/>
            <person name="Drula E."/>
            <person name="Henrissat B."/>
            <person name="Morin E."/>
            <person name="Kohler A."/>
            <person name="Barry K."/>
            <person name="LaButti K."/>
            <person name="Morin E."/>
            <person name="Salamov A."/>
            <person name="Lipzen A."/>
            <person name="Mereny Z."/>
            <person name="Hegedus B."/>
            <person name="Baldrian P."/>
            <person name="Stursova M."/>
            <person name="Weitz H."/>
            <person name="Taylor A."/>
            <person name="Grigoriev I.V."/>
            <person name="Nagy L.G."/>
            <person name="Martin F."/>
            <person name="Kauserud H."/>
        </authorList>
    </citation>
    <scope>NUCLEOTIDE SEQUENCE</scope>
    <source>
        <strain evidence="1">CBHHK188m</strain>
    </source>
</reference>
<dbReference type="Proteomes" id="UP001215280">
    <property type="component" value="Unassembled WGS sequence"/>
</dbReference>
<name>A0AAD7JAQ7_9AGAR</name>
<gene>
    <name evidence="1" type="ORF">DFH07DRAFT_771663</name>
</gene>
<keyword evidence="2" id="KW-1185">Reference proteome</keyword>